<protein>
    <submittedName>
        <fullName evidence="4">Unannotated protein</fullName>
    </submittedName>
</protein>
<dbReference type="InterPro" id="IPR016181">
    <property type="entry name" value="Acyl_CoA_acyltransferase"/>
</dbReference>
<dbReference type="PROSITE" id="PS51186">
    <property type="entry name" value="GNAT"/>
    <property type="match status" value="1"/>
</dbReference>
<keyword evidence="1" id="KW-0808">Transferase</keyword>
<dbReference type="Pfam" id="PF00583">
    <property type="entry name" value="Acetyltransf_1"/>
    <property type="match status" value="1"/>
</dbReference>
<evidence type="ECO:0000256" key="2">
    <source>
        <dbReference type="ARBA" id="ARBA00023315"/>
    </source>
</evidence>
<sequence>MAVDIEQINPRNEAALRAWWQVGHDATADRPGKPWPLWEQSRVSLPAPNPERDVTLLAAIDGREMVGAGMAILPSRDNLHLAGFAVYVDVARRRQGIGSALLAEVEVLAAGHGRTTLTGEAYLPPGGTVPAEAFAAAHGYDVASRESIKELAMDDYREVRETLTLDPAGYRFVTFDTVCPDEHAESFGRLLGTLLAEIPLGDLDIADSEWPVDRLRDAEQRQVDIGRHVLTALAIAPDGEVAGVSDVRVDDSDHQHAQVGITLVDRAHRGRRLGLALKLASHDLALASYPTLVTVDTANAEANTHMNAVNETLGYRTIERLLELQKRL</sequence>
<dbReference type="InterPro" id="IPR000182">
    <property type="entry name" value="GNAT_dom"/>
</dbReference>
<keyword evidence="2" id="KW-0012">Acyltransferase</keyword>
<feature type="domain" description="N-acetyltransferase" evidence="3">
    <location>
        <begin position="3"/>
        <end position="166"/>
    </location>
</feature>
<dbReference type="InterPro" id="IPR050832">
    <property type="entry name" value="Bact_Acetyltransf"/>
</dbReference>
<organism evidence="4">
    <name type="scientific">freshwater metagenome</name>
    <dbReference type="NCBI Taxonomy" id="449393"/>
    <lineage>
        <taxon>unclassified sequences</taxon>
        <taxon>metagenomes</taxon>
        <taxon>ecological metagenomes</taxon>
    </lineage>
</organism>
<dbReference type="PANTHER" id="PTHR43877">
    <property type="entry name" value="AMINOALKYLPHOSPHONATE N-ACETYLTRANSFERASE-RELATED-RELATED"/>
    <property type="match status" value="1"/>
</dbReference>
<dbReference type="Gene3D" id="3.40.630.30">
    <property type="match status" value="1"/>
</dbReference>
<dbReference type="EMBL" id="CAFBMW010000007">
    <property type="protein sequence ID" value="CAB4929200.1"/>
    <property type="molecule type" value="Genomic_DNA"/>
</dbReference>
<reference evidence="4" key="1">
    <citation type="submission" date="2020-05" db="EMBL/GenBank/DDBJ databases">
        <authorList>
            <person name="Chiriac C."/>
            <person name="Salcher M."/>
            <person name="Ghai R."/>
            <person name="Kavagutti S V."/>
        </authorList>
    </citation>
    <scope>NUCLEOTIDE SEQUENCE</scope>
</reference>
<evidence type="ECO:0000259" key="3">
    <source>
        <dbReference type="PROSITE" id="PS51186"/>
    </source>
</evidence>
<gene>
    <name evidence="4" type="ORF">UFOPK3662_01109</name>
</gene>
<evidence type="ECO:0000313" key="4">
    <source>
        <dbReference type="EMBL" id="CAB4929200.1"/>
    </source>
</evidence>
<name>A0A6J7IEB1_9ZZZZ</name>
<accession>A0A6J7IEB1</accession>
<dbReference type="GO" id="GO:0016747">
    <property type="term" value="F:acyltransferase activity, transferring groups other than amino-acyl groups"/>
    <property type="evidence" value="ECO:0007669"/>
    <property type="project" value="InterPro"/>
</dbReference>
<dbReference type="AlphaFoldDB" id="A0A6J7IEB1"/>
<proteinExistence type="predicted"/>
<dbReference type="CDD" id="cd04301">
    <property type="entry name" value="NAT_SF"/>
    <property type="match status" value="1"/>
</dbReference>
<dbReference type="PANTHER" id="PTHR43877:SF1">
    <property type="entry name" value="ACETYLTRANSFERASE"/>
    <property type="match status" value="1"/>
</dbReference>
<dbReference type="SUPFAM" id="SSF55729">
    <property type="entry name" value="Acyl-CoA N-acyltransferases (Nat)"/>
    <property type="match status" value="2"/>
</dbReference>
<evidence type="ECO:0000256" key="1">
    <source>
        <dbReference type="ARBA" id="ARBA00022679"/>
    </source>
</evidence>